<sequence length="468" mass="52948">MPYLLDRRRFLPLLLTPVLVGMSTEAAVLPAQASPAGDDPLPALNQHAHTLQSTEPDGDVSDLETLGQMVGDAKVLGLGEATHGSREFFTMKDRVFRYLVKEKGFTTFSLETGWSAGLKLNDYVLHGEGDAREIMREEFPKQTPWNAREYLDLVEWMRAHNTQNPNKVQFMGDDINYPTLGEELVDRVTEYIQRNAPTMLPTFNTMYRKFQSFPDMDAYLRQPLSQRQAIAGQVRQALTLLQRFPGSNPEEFTWTVQHARSLAQTATWLSYDLATTNGLKQALLYRDEAMADNTVWWHQQTGHKILLSAHNGHVAYRSDRPEWYPKTQGAFLRERLGTRYVSAGFTFNEGSFNAMGADREWKPFTVGPAKAGNNEHTLHRVRPQDYFLDMRTAPAPARTWLDQARPTRSIGTDYPDPENMVTLGRSYDVLIHLHRIRASDLLTGSGSKGTSPRGLTLGVYSRARAETP</sequence>
<dbReference type="RefSeq" id="WP_197352128.1">
    <property type="nucleotide sequence ID" value="NZ_CP048882.1"/>
</dbReference>
<dbReference type="SUPFAM" id="SSF159501">
    <property type="entry name" value="EreA/ChaN-like"/>
    <property type="match status" value="1"/>
</dbReference>
<evidence type="ECO:0000313" key="3">
    <source>
        <dbReference type="Proteomes" id="UP000595046"/>
    </source>
</evidence>
<dbReference type="PANTHER" id="PTHR31299:SF0">
    <property type="entry name" value="ESTERASE, PUTATIVE (AFU_ORTHOLOGUE AFUA_1G05850)-RELATED"/>
    <property type="match status" value="1"/>
</dbReference>
<evidence type="ECO:0000256" key="1">
    <source>
        <dbReference type="SAM" id="SignalP"/>
    </source>
</evidence>
<dbReference type="PIRSF" id="PIRSF036794">
    <property type="entry name" value="UCP_erythr_ester"/>
    <property type="match status" value="1"/>
</dbReference>
<organism evidence="2 3">
    <name type="scientific">Streptomyces bathyalis</name>
    <dbReference type="NCBI Taxonomy" id="2710756"/>
    <lineage>
        <taxon>Bacteria</taxon>
        <taxon>Bacillati</taxon>
        <taxon>Actinomycetota</taxon>
        <taxon>Actinomycetes</taxon>
        <taxon>Kitasatosporales</taxon>
        <taxon>Streptomycetaceae</taxon>
        <taxon>Streptomyces</taxon>
    </lineage>
</organism>
<accession>A0A7T1WRQ7</accession>
<dbReference type="InterPro" id="IPR014622">
    <property type="entry name" value="UCP036794_erythomycin"/>
</dbReference>
<dbReference type="PANTHER" id="PTHR31299">
    <property type="entry name" value="ESTERASE, PUTATIVE (AFU_ORTHOLOGUE AFUA_1G05850)-RELATED"/>
    <property type="match status" value="1"/>
</dbReference>
<dbReference type="AlphaFoldDB" id="A0A7T1WRQ7"/>
<gene>
    <name evidence="2" type="ORF">G4Z16_20200</name>
</gene>
<dbReference type="Pfam" id="PF05139">
    <property type="entry name" value="Erythro_esteras"/>
    <property type="match status" value="1"/>
</dbReference>
<keyword evidence="1" id="KW-0732">Signal</keyword>
<protein>
    <submittedName>
        <fullName evidence="2">Erythromycin esterase family protein</fullName>
    </submittedName>
</protein>
<feature type="chain" id="PRO_5038776304" evidence="1">
    <location>
        <begin position="27"/>
        <end position="468"/>
    </location>
</feature>
<reference evidence="3" key="1">
    <citation type="submission" date="2020-02" db="EMBL/GenBank/DDBJ databases">
        <title>Streptomyces sp. ASO4wet.</title>
        <authorList>
            <person name="Risdian C."/>
            <person name="Landwehr W."/>
            <person name="Schupp P."/>
            <person name="Wink J."/>
        </authorList>
    </citation>
    <scope>NUCLEOTIDE SEQUENCE [LARGE SCALE GENOMIC DNA]</scope>
    <source>
        <strain evidence="3">ASO4wet</strain>
    </source>
</reference>
<dbReference type="Gene3D" id="3.40.1660.10">
    <property type="entry name" value="EreA-like (biosynthetic domain)"/>
    <property type="match status" value="1"/>
</dbReference>
<dbReference type="Gene3D" id="1.20.1440.30">
    <property type="entry name" value="Biosynthetic Protein domain"/>
    <property type="match status" value="1"/>
</dbReference>
<dbReference type="Proteomes" id="UP000595046">
    <property type="component" value="Chromosome"/>
</dbReference>
<keyword evidence="3" id="KW-1185">Reference proteome</keyword>
<dbReference type="CDD" id="cd14728">
    <property type="entry name" value="Ere-like"/>
    <property type="match status" value="1"/>
</dbReference>
<evidence type="ECO:0000313" key="2">
    <source>
        <dbReference type="EMBL" id="QPP08333.1"/>
    </source>
</evidence>
<dbReference type="Gene3D" id="3.30.1870.10">
    <property type="entry name" value="EreA-like, domain 2"/>
    <property type="match status" value="1"/>
</dbReference>
<dbReference type="InterPro" id="IPR007815">
    <property type="entry name" value="Emycin_Estase"/>
</dbReference>
<feature type="signal peptide" evidence="1">
    <location>
        <begin position="1"/>
        <end position="26"/>
    </location>
</feature>
<proteinExistence type="predicted"/>
<name>A0A7T1WRQ7_9ACTN</name>
<dbReference type="EMBL" id="CP048882">
    <property type="protein sequence ID" value="QPP08333.1"/>
    <property type="molecule type" value="Genomic_DNA"/>
</dbReference>
<dbReference type="InterPro" id="IPR052036">
    <property type="entry name" value="Hydrolase/PRTase-associated"/>
</dbReference>
<dbReference type="KEGG" id="sbat:G4Z16_20200"/>
<dbReference type="GO" id="GO:0046677">
    <property type="term" value="P:response to antibiotic"/>
    <property type="evidence" value="ECO:0007669"/>
    <property type="project" value="InterPro"/>
</dbReference>